<name>A0A5B7H1V6_PORTR</name>
<evidence type="ECO:0000313" key="2">
    <source>
        <dbReference type="Proteomes" id="UP000324222"/>
    </source>
</evidence>
<gene>
    <name evidence="1" type="ORF">E2C01_056894</name>
</gene>
<keyword evidence="2" id="KW-1185">Reference proteome</keyword>
<dbReference type="EMBL" id="VSRR010020079">
    <property type="protein sequence ID" value="MPC62804.1"/>
    <property type="molecule type" value="Genomic_DNA"/>
</dbReference>
<sequence>MSIYPANATQMLHKYCTSLLPSSAAGRHPGRATRGIERGLTGAECCLVTSALPSTNCFPVRSPSRPSYLYARRAGLR</sequence>
<dbReference type="Proteomes" id="UP000324222">
    <property type="component" value="Unassembled WGS sequence"/>
</dbReference>
<organism evidence="1 2">
    <name type="scientific">Portunus trituberculatus</name>
    <name type="common">Swimming crab</name>
    <name type="synonym">Neptunus trituberculatus</name>
    <dbReference type="NCBI Taxonomy" id="210409"/>
    <lineage>
        <taxon>Eukaryota</taxon>
        <taxon>Metazoa</taxon>
        <taxon>Ecdysozoa</taxon>
        <taxon>Arthropoda</taxon>
        <taxon>Crustacea</taxon>
        <taxon>Multicrustacea</taxon>
        <taxon>Malacostraca</taxon>
        <taxon>Eumalacostraca</taxon>
        <taxon>Eucarida</taxon>
        <taxon>Decapoda</taxon>
        <taxon>Pleocyemata</taxon>
        <taxon>Brachyura</taxon>
        <taxon>Eubrachyura</taxon>
        <taxon>Portunoidea</taxon>
        <taxon>Portunidae</taxon>
        <taxon>Portuninae</taxon>
        <taxon>Portunus</taxon>
    </lineage>
</organism>
<proteinExistence type="predicted"/>
<protein>
    <submittedName>
        <fullName evidence="1">Uncharacterized protein</fullName>
    </submittedName>
</protein>
<evidence type="ECO:0000313" key="1">
    <source>
        <dbReference type="EMBL" id="MPC62804.1"/>
    </source>
</evidence>
<dbReference type="AlphaFoldDB" id="A0A5B7H1V6"/>
<accession>A0A5B7H1V6</accession>
<reference evidence="1 2" key="1">
    <citation type="submission" date="2019-05" db="EMBL/GenBank/DDBJ databases">
        <title>Another draft genome of Portunus trituberculatus and its Hox gene families provides insights of decapod evolution.</title>
        <authorList>
            <person name="Jeong J.-H."/>
            <person name="Song I."/>
            <person name="Kim S."/>
            <person name="Choi T."/>
            <person name="Kim D."/>
            <person name="Ryu S."/>
            <person name="Kim W."/>
        </authorList>
    </citation>
    <scope>NUCLEOTIDE SEQUENCE [LARGE SCALE GENOMIC DNA]</scope>
    <source>
        <tissue evidence="1">Muscle</tissue>
    </source>
</reference>
<comment type="caution">
    <text evidence="1">The sequence shown here is derived from an EMBL/GenBank/DDBJ whole genome shotgun (WGS) entry which is preliminary data.</text>
</comment>